<evidence type="ECO:0000313" key="2">
    <source>
        <dbReference type="EMBL" id="KIM74431.1"/>
    </source>
</evidence>
<accession>A0A0C3F3B1</accession>
<evidence type="ECO:0000313" key="3">
    <source>
        <dbReference type="Proteomes" id="UP000054166"/>
    </source>
</evidence>
<proteinExistence type="predicted"/>
<feature type="compositionally biased region" description="Polar residues" evidence="1">
    <location>
        <begin position="187"/>
        <end position="196"/>
    </location>
</feature>
<reference evidence="3" key="2">
    <citation type="submission" date="2015-01" db="EMBL/GenBank/DDBJ databases">
        <title>Evolutionary Origins and Diversification of the Mycorrhizal Mutualists.</title>
        <authorList>
            <consortium name="DOE Joint Genome Institute"/>
            <consortium name="Mycorrhizal Genomics Consortium"/>
            <person name="Kohler A."/>
            <person name="Kuo A."/>
            <person name="Nagy L.G."/>
            <person name="Floudas D."/>
            <person name="Copeland A."/>
            <person name="Barry K.W."/>
            <person name="Cichocki N."/>
            <person name="Veneault-Fourrey C."/>
            <person name="LaButti K."/>
            <person name="Lindquist E.A."/>
            <person name="Lipzen A."/>
            <person name="Lundell T."/>
            <person name="Morin E."/>
            <person name="Murat C."/>
            <person name="Riley R."/>
            <person name="Ohm R."/>
            <person name="Sun H."/>
            <person name="Tunlid A."/>
            <person name="Henrissat B."/>
            <person name="Grigoriev I.V."/>
            <person name="Hibbett D.S."/>
            <person name="Martin F."/>
        </authorList>
    </citation>
    <scope>NUCLEOTIDE SEQUENCE [LARGE SCALE GENOMIC DNA]</scope>
    <source>
        <strain evidence="3">F 1598</strain>
    </source>
</reference>
<feature type="compositionally biased region" description="Acidic residues" evidence="1">
    <location>
        <begin position="166"/>
        <end position="179"/>
    </location>
</feature>
<protein>
    <submittedName>
        <fullName evidence="2">Uncharacterized protein</fullName>
    </submittedName>
</protein>
<feature type="compositionally biased region" description="Pro residues" evidence="1">
    <location>
        <begin position="313"/>
        <end position="325"/>
    </location>
</feature>
<feature type="region of interest" description="Disordered" evidence="1">
    <location>
        <begin position="162"/>
        <end position="196"/>
    </location>
</feature>
<dbReference type="InParanoid" id="A0A0C3F3B1"/>
<dbReference type="EMBL" id="KN833061">
    <property type="protein sequence ID" value="KIM74431.1"/>
    <property type="molecule type" value="Genomic_DNA"/>
</dbReference>
<evidence type="ECO:0000256" key="1">
    <source>
        <dbReference type="SAM" id="MobiDB-lite"/>
    </source>
</evidence>
<gene>
    <name evidence="2" type="ORF">PILCRDRAFT_92599</name>
</gene>
<dbReference type="OrthoDB" id="3269111at2759"/>
<sequence length="407" mass="45338">MQAASPSPYGEDEDQEKSAEPSNFNDGKGIKVSLCFTPLLLPLTNGKKCRKNAKATPENRVFFLHEDQTLQNLVDRAIDSINKTDKLTYCVGNRSGLFAGDNFTLKYTINCSDSKDIQITNLMDFANLINEIKQLNPPAAGFKLFMNDASADLKLNSMDSLHQEHGEDDDEDSDEDDQENPTKKKNSGPTPEELSQNENIARLTRMYACKDWSCKFTTCYPMPPDVTHIHLTHLHLNTWAAAIGAKENGVDLEHPPNTKLFDPTFNDPNDIALLSHHRLLTVNQNQPAPPSIIINNDFKDLAAAMQGHHNPLDHPPPGVNPPPSQPTHQPIRAALVPKMTLAAFCDYYELHLIIEGKLNELNITGPHALHFVSNQQLADEVRLSVGELADVRDAQERWLLGGWQSSQ</sequence>
<name>A0A0C3F3B1_PILCF</name>
<dbReference type="HOGENOM" id="CLU_676377_0_0_1"/>
<keyword evidence="3" id="KW-1185">Reference proteome</keyword>
<dbReference type="Proteomes" id="UP000054166">
    <property type="component" value="Unassembled WGS sequence"/>
</dbReference>
<feature type="region of interest" description="Disordered" evidence="1">
    <location>
        <begin position="307"/>
        <end position="329"/>
    </location>
</feature>
<feature type="region of interest" description="Disordered" evidence="1">
    <location>
        <begin position="1"/>
        <end position="25"/>
    </location>
</feature>
<dbReference type="AlphaFoldDB" id="A0A0C3F3B1"/>
<organism evidence="2 3">
    <name type="scientific">Piloderma croceum (strain F 1598)</name>
    <dbReference type="NCBI Taxonomy" id="765440"/>
    <lineage>
        <taxon>Eukaryota</taxon>
        <taxon>Fungi</taxon>
        <taxon>Dikarya</taxon>
        <taxon>Basidiomycota</taxon>
        <taxon>Agaricomycotina</taxon>
        <taxon>Agaricomycetes</taxon>
        <taxon>Agaricomycetidae</taxon>
        <taxon>Atheliales</taxon>
        <taxon>Atheliaceae</taxon>
        <taxon>Piloderma</taxon>
    </lineage>
</organism>
<reference evidence="2 3" key="1">
    <citation type="submission" date="2014-04" db="EMBL/GenBank/DDBJ databases">
        <authorList>
            <consortium name="DOE Joint Genome Institute"/>
            <person name="Kuo A."/>
            <person name="Tarkka M."/>
            <person name="Buscot F."/>
            <person name="Kohler A."/>
            <person name="Nagy L.G."/>
            <person name="Floudas D."/>
            <person name="Copeland A."/>
            <person name="Barry K.W."/>
            <person name="Cichocki N."/>
            <person name="Veneault-Fourrey C."/>
            <person name="LaButti K."/>
            <person name="Lindquist E.A."/>
            <person name="Lipzen A."/>
            <person name="Lundell T."/>
            <person name="Morin E."/>
            <person name="Murat C."/>
            <person name="Sun H."/>
            <person name="Tunlid A."/>
            <person name="Henrissat B."/>
            <person name="Grigoriev I.V."/>
            <person name="Hibbett D.S."/>
            <person name="Martin F."/>
            <person name="Nordberg H.P."/>
            <person name="Cantor M.N."/>
            <person name="Hua S.X."/>
        </authorList>
    </citation>
    <scope>NUCLEOTIDE SEQUENCE [LARGE SCALE GENOMIC DNA]</scope>
    <source>
        <strain evidence="2 3">F 1598</strain>
    </source>
</reference>